<proteinExistence type="predicted"/>
<dbReference type="RefSeq" id="WP_339959903.1">
    <property type="nucleotide sequence ID" value="NZ_JAWMWH010000001.1"/>
</dbReference>
<keyword evidence="1 4" id="KW-0378">Hydrolase</keyword>
<dbReference type="EMBL" id="JAWMWH010000001">
    <property type="protein sequence ID" value="MEJ6400081.1"/>
    <property type="molecule type" value="Genomic_DNA"/>
</dbReference>
<dbReference type="Pfam" id="PF01156">
    <property type="entry name" value="IU_nuc_hydro"/>
    <property type="match status" value="1"/>
</dbReference>
<evidence type="ECO:0000259" key="3">
    <source>
        <dbReference type="Pfam" id="PF01156"/>
    </source>
</evidence>
<organism evidence="4 5">
    <name type="scientific">Nicoliella lavandulae</name>
    <dbReference type="NCBI Taxonomy" id="3082954"/>
    <lineage>
        <taxon>Bacteria</taxon>
        <taxon>Bacillati</taxon>
        <taxon>Bacillota</taxon>
        <taxon>Bacilli</taxon>
        <taxon>Lactobacillales</taxon>
        <taxon>Lactobacillaceae</taxon>
        <taxon>Nicoliella</taxon>
    </lineage>
</organism>
<gene>
    <name evidence="4" type="ORF">R4146_02660</name>
</gene>
<dbReference type="InterPro" id="IPR036452">
    <property type="entry name" value="Ribo_hydro-like"/>
</dbReference>
<evidence type="ECO:0000256" key="2">
    <source>
        <dbReference type="ARBA" id="ARBA00023295"/>
    </source>
</evidence>
<feature type="domain" description="Inosine/uridine-preferring nucleoside hydrolase" evidence="3">
    <location>
        <begin position="6"/>
        <end position="305"/>
    </location>
</feature>
<keyword evidence="5" id="KW-1185">Reference proteome</keyword>
<dbReference type="CDD" id="cd02650">
    <property type="entry name" value="nuc_hydro_CaPnhB"/>
    <property type="match status" value="1"/>
</dbReference>
<protein>
    <submittedName>
        <fullName evidence="4">Nucleoside hydrolase</fullName>
    </submittedName>
</protein>
<evidence type="ECO:0000313" key="5">
    <source>
        <dbReference type="Proteomes" id="UP001370590"/>
    </source>
</evidence>
<keyword evidence="2" id="KW-0326">Glycosidase</keyword>
<dbReference type="SUPFAM" id="SSF53590">
    <property type="entry name" value="Nucleoside hydrolase"/>
    <property type="match status" value="1"/>
</dbReference>
<accession>A0ABU8SJI5</accession>
<dbReference type="Gene3D" id="3.90.245.10">
    <property type="entry name" value="Ribonucleoside hydrolase-like"/>
    <property type="match status" value="1"/>
</dbReference>
<dbReference type="InterPro" id="IPR023186">
    <property type="entry name" value="IUNH"/>
</dbReference>
<dbReference type="PANTHER" id="PTHR12304:SF4">
    <property type="entry name" value="URIDINE NUCLEOSIDASE"/>
    <property type="match status" value="1"/>
</dbReference>
<evidence type="ECO:0000256" key="1">
    <source>
        <dbReference type="ARBA" id="ARBA00022801"/>
    </source>
</evidence>
<dbReference type="GO" id="GO:0016787">
    <property type="term" value="F:hydrolase activity"/>
    <property type="evidence" value="ECO:0007669"/>
    <property type="project" value="UniProtKB-KW"/>
</dbReference>
<comment type="caution">
    <text evidence="4">The sequence shown here is derived from an EMBL/GenBank/DDBJ whole genome shotgun (WGS) entry which is preliminary data.</text>
</comment>
<dbReference type="InterPro" id="IPR001910">
    <property type="entry name" value="Inosine/uridine_hydrolase_dom"/>
</dbReference>
<reference evidence="4 5" key="1">
    <citation type="submission" date="2023-10" db="EMBL/GenBank/DDBJ databases">
        <title>Nicoliella lavandulae sp. nov. isolated from Lavandula angustifolia flowers.</title>
        <authorList>
            <person name="Alcantara C."/>
            <person name="Zuniga M."/>
            <person name="Landete J.M."/>
            <person name="Monedero V."/>
        </authorList>
    </citation>
    <scope>NUCLEOTIDE SEQUENCE [LARGE SCALE GENOMIC DNA]</scope>
    <source>
        <strain evidence="4 5">Es01</strain>
    </source>
</reference>
<evidence type="ECO:0000313" key="4">
    <source>
        <dbReference type="EMBL" id="MEJ6400081.1"/>
    </source>
</evidence>
<sequence length="320" mass="34493">MTNKKVILDLDTGIDDAMALAYAVAAPGLDLIGVASSYGNLVAEGAAENSLKILELVGHTDIPVYVGETHPSTSDHFDRLPVSAHIHGENGIGDVELPTPKRKPEKQGAVDFMIESAHKYGKDLIIIPTGALTNVAAAIKKDPAIVDLIGNVTLMGGALTVQGNVSPFAEANISQDAEAANEVFTSPLHDTMVGLDVTLRTLLTKKETQQWRDLGTNAGAKFADIVDYYIDIYAELYPHLDGCSLHDPLAVGVAEDPSFVRTLDIDMIVNTDKEKYGRTIGDNTRLDDPNPSVSAAIEVDADRYLETFMNYLTNLFKNNQ</sequence>
<dbReference type="PANTHER" id="PTHR12304">
    <property type="entry name" value="INOSINE-URIDINE PREFERRING NUCLEOSIDE HYDROLASE"/>
    <property type="match status" value="1"/>
</dbReference>
<name>A0ABU8SJI5_9LACO</name>
<dbReference type="Proteomes" id="UP001370590">
    <property type="component" value="Unassembled WGS sequence"/>
</dbReference>